<proteinExistence type="inferred from homology"/>
<keyword evidence="2" id="KW-0732">Signal</keyword>
<comment type="similarity">
    <text evidence="1">Belongs to the class A bacterial acid phosphatase family.</text>
</comment>
<dbReference type="SMART" id="SM00014">
    <property type="entry name" value="acidPPc"/>
    <property type="match status" value="1"/>
</dbReference>
<keyword evidence="1 4" id="KW-0378">Hydrolase</keyword>
<evidence type="ECO:0000313" key="4">
    <source>
        <dbReference type="EMBL" id="MDR7334861.1"/>
    </source>
</evidence>
<feature type="signal peptide" evidence="2">
    <location>
        <begin position="1"/>
        <end position="26"/>
    </location>
</feature>
<dbReference type="RefSeq" id="WP_310331549.1">
    <property type="nucleotide sequence ID" value="NZ_JAVDXV010000008.1"/>
</dbReference>
<sequence>MNARFMPSLGRFWVACSLLVCAVSHAASPEWESPPISHKDVQPYFDARALYALVLPPPPEPGSATDRDDIAALQARQQASAERREQARADSQWLYDRFAPALGVTALRRDGHPAIVQLLNRSLKQVGGPAFAAKAAHPRARPYQRMQAIYVCGNPDPDGTRRTSYPSGHAAYGWTVALVLARVMPERAPALLTRATEYADSRLVCGMHFPSDIEAARQLATAVVTQLDSHADFQRDIERARAELASPR</sequence>
<evidence type="ECO:0000256" key="1">
    <source>
        <dbReference type="PIRNR" id="PIRNR000897"/>
    </source>
</evidence>
<gene>
    <name evidence="4" type="ORF">J2X21_004025</name>
</gene>
<feature type="domain" description="Phosphatidic acid phosphatase type 2/haloperoxidase" evidence="3">
    <location>
        <begin position="116"/>
        <end position="228"/>
    </location>
</feature>
<dbReference type="Proteomes" id="UP001180825">
    <property type="component" value="Unassembled WGS sequence"/>
</dbReference>
<reference evidence="4 5" key="1">
    <citation type="submission" date="2023-07" db="EMBL/GenBank/DDBJ databases">
        <title>Sorghum-associated microbial communities from plants grown in Nebraska, USA.</title>
        <authorList>
            <person name="Schachtman D."/>
        </authorList>
    </citation>
    <scope>NUCLEOTIDE SEQUENCE [LARGE SCALE GENOMIC DNA]</scope>
    <source>
        <strain evidence="4 5">BE316</strain>
    </source>
</reference>
<dbReference type="Pfam" id="PF01569">
    <property type="entry name" value="PAP2"/>
    <property type="match status" value="1"/>
</dbReference>
<accession>A0ABU2ACD4</accession>
<feature type="chain" id="PRO_5045685398" description="Acid phosphatase" evidence="2">
    <location>
        <begin position="27"/>
        <end position="248"/>
    </location>
</feature>
<dbReference type="PIRSF" id="PIRSF000897">
    <property type="entry name" value="Acid_Ptase_ClsA"/>
    <property type="match status" value="1"/>
</dbReference>
<keyword evidence="5" id="KW-1185">Reference proteome</keyword>
<name>A0ABU2ACD4_9BURK</name>
<dbReference type="InterPro" id="IPR000326">
    <property type="entry name" value="PAP2/HPO"/>
</dbReference>
<evidence type="ECO:0000256" key="2">
    <source>
        <dbReference type="SAM" id="SignalP"/>
    </source>
</evidence>
<dbReference type="EC" id="3.1.3.2" evidence="1"/>
<organism evidence="4 5">
    <name type="scientific">Roseateles asaccharophilus</name>
    <dbReference type="NCBI Taxonomy" id="582607"/>
    <lineage>
        <taxon>Bacteria</taxon>
        <taxon>Pseudomonadati</taxon>
        <taxon>Pseudomonadota</taxon>
        <taxon>Betaproteobacteria</taxon>
        <taxon>Burkholderiales</taxon>
        <taxon>Sphaerotilaceae</taxon>
        <taxon>Roseateles</taxon>
    </lineage>
</organism>
<comment type="caution">
    <text evidence="4">The sequence shown here is derived from an EMBL/GenBank/DDBJ whole genome shotgun (WGS) entry which is preliminary data.</text>
</comment>
<dbReference type="InterPro" id="IPR001011">
    <property type="entry name" value="Acid_Pase_classA_bac"/>
</dbReference>
<dbReference type="InterPro" id="IPR036938">
    <property type="entry name" value="PAP2/HPO_sf"/>
</dbReference>
<evidence type="ECO:0000259" key="3">
    <source>
        <dbReference type="SMART" id="SM00014"/>
    </source>
</evidence>
<dbReference type="EMBL" id="JAVDXV010000008">
    <property type="protein sequence ID" value="MDR7334861.1"/>
    <property type="molecule type" value="Genomic_DNA"/>
</dbReference>
<dbReference type="GO" id="GO:0003993">
    <property type="term" value="F:acid phosphatase activity"/>
    <property type="evidence" value="ECO:0007669"/>
    <property type="project" value="UniProtKB-EC"/>
</dbReference>
<evidence type="ECO:0000313" key="5">
    <source>
        <dbReference type="Proteomes" id="UP001180825"/>
    </source>
</evidence>
<dbReference type="PRINTS" id="PR00483">
    <property type="entry name" value="BACPHPHTASE"/>
</dbReference>
<dbReference type="Gene3D" id="1.20.144.10">
    <property type="entry name" value="Phosphatidic acid phosphatase type 2/haloperoxidase"/>
    <property type="match status" value="1"/>
</dbReference>
<dbReference type="CDD" id="cd03397">
    <property type="entry name" value="PAP2_acid_phosphatase"/>
    <property type="match status" value="1"/>
</dbReference>
<comment type="catalytic activity">
    <reaction evidence="1">
        <text>a phosphate monoester + H2O = an alcohol + phosphate</text>
        <dbReference type="Rhea" id="RHEA:15017"/>
        <dbReference type="ChEBI" id="CHEBI:15377"/>
        <dbReference type="ChEBI" id="CHEBI:30879"/>
        <dbReference type="ChEBI" id="CHEBI:43474"/>
        <dbReference type="ChEBI" id="CHEBI:67140"/>
        <dbReference type="EC" id="3.1.3.2"/>
    </reaction>
</comment>
<protein>
    <recommendedName>
        <fullName evidence="1">Acid phosphatase</fullName>
        <ecNumber evidence="1">3.1.3.2</ecNumber>
    </recommendedName>
</protein>
<dbReference type="SUPFAM" id="SSF48317">
    <property type="entry name" value="Acid phosphatase/Vanadium-dependent haloperoxidase"/>
    <property type="match status" value="1"/>
</dbReference>